<reference evidence="2" key="1">
    <citation type="journal article" date="2019" name="Environ. Microbiol.">
        <title>Fungal ecological strategies reflected in gene transcription - a case study of two litter decomposers.</title>
        <authorList>
            <person name="Barbi F."/>
            <person name="Kohler A."/>
            <person name="Barry K."/>
            <person name="Baskaran P."/>
            <person name="Daum C."/>
            <person name="Fauchery L."/>
            <person name="Ihrmark K."/>
            <person name="Kuo A."/>
            <person name="LaButti K."/>
            <person name="Lipzen A."/>
            <person name="Morin E."/>
            <person name="Grigoriev I.V."/>
            <person name="Henrissat B."/>
            <person name="Lindahl B."/>
            <person name="Martin F."/>
        </authorList>
    </citation>
    <scope>NUCLEOTIDE SEQUENCE</scope>
    <source>
        <strain evidence="2">JB14</strain>
    </source>
</reference>
<evidence type="ECO:0000313" key="2">
    <source>
        <dbReference type="EMBL" id="KAE9407485.1"/>
    </source>
</evidence>
<dbReference type="EMBL" id="ML769395">
    <property type="protein sequence ID" value="KAE9407485.1"/>
    <property type="molecule type" value="Genomic_DNA"/>
</dbReference>
<name>A0A6A4IFR2_9AGAR</name>
<evidence type="ECO:0000256" key="1">
    <source>
        <dbReference type="SAM" id="MobiDB-lite"/>
    </source>
</evidence>
<protein>
    <submittedName>
        <fullName evidence="2">Uncharacterized protein</fullName>
    </submittedName>
</protein>
<dbReference type="AlphaFoldDB" id="A0A6A4IFR2"/>
<proteinExistence type="predicted"/>
<feature type="compositionally biased region" description="Polar residues" evidence="1">
    <location>
        <begin position="78"/>
        <end position="87"/>
    </location>
</feature>
<accession>A0A6A4IFR2</accession>
<feature type="compositionally biased region" description="Basic and acidic residues" evidence="1">
    <location>
        <begin position="59"/>
        <end position="73"/>
    </location>
</feature>
<keyword evidence="3" id="KW-1185">Reference proteome</keyword>
<dbReference type="Proteomes" id="UP000799118">
    <property type="component" value="Unassembled WGS sequence"/>
</dbReference>
<evidence type="ECO:0000313" key="3">
    <source>
        <dbReference type="Proteomes" id="UP000799118"/>
    </source>
</evidence>
<gene>
    <name evidence="2" type="ORF">BT96DRAFT_986488</name>
</gene>
<organism evidence="2 3">
    <name type="scientific">Gymnopus androsaceus JB14</name>
    <dbReference type="NCBI Taxonomy" id="1447944"/>
    <lineage>
        <taxon>Eukaryota</taxon>
        <taxon>Fungi</taxon>
        <taxon>Dikarya</taxon>
        <taxon>Basidiomycota</taxon>
        <taxon>Agaricomycotina</taxon>
        <taxon>Agaricomycetes</taxon>
        <taxon>Agaricomycetidae</taxon>
        <taxon>Agaricales</taxon>
        <taxon>Marasmiineae</taxon>
        <taxon>Omphalotaceae</taxon>
        <taxon>Gymnopus</taxon>
    </lineage>
</organism>
<feature type="compositionally biased region" description="Polar residues" evidence="1">
    <location>
        <begin position="36"/>
        <end position="47"/>
    </location>
</feature>
<sequence length="130" mass="15167">MRSIACVSYVGVHKRKWKPKELRSAQATAAAEAHWNLQTPENHLNNQYSDDYDSSSSSSDKENNSLHLLEAEKKKTKMYQSRLYSSNKKAKNWHEKYNKAAEEKRVLEDKQNEGTSDRMQSMTSDQRVWL</sequence>
<feature type="region of interest" description="Disordered" evidence="1">
    <location>
        <begin position="34"/>
        <end position="130"/>
    </location>
</feature>
<feature type="compositionally biased region" description="Basic and acidic residues" evidence="1">
    <location>
        <begin position="92"/>
        <end position="116"/>
    </location>
</feature>
<feature type="compositionally biased region" description="Polar residues" evidence="1">
    <location>
        <begin position="117"/>
        <end position="130"/>
    </location>
</feature>